<dbReference type="InterPro" id="IPR036844">
    <property type="entry name" value="Hint_dom_sf"/>
</dbReference>
<evidence type="ECO:0000313" key="2">
    <source>
        <dbReference type="EMBL" id="KKL45732.1"/>
    </source>
</evidence>
<evidence type="ECO:0000259" key="1">
    <source>
        <dbReference type="SMART" id="SM00306"/>
    </source>
</evidence>
<dbReference type="InterPro" id="IPR006141">
    <property type="entry name" value="Intein_N"/>
</dbReference>
<accession>A0A0F9F3Q7</accession>
<reference evidence="2" key="1">
    <citation type="journal article" date="2015" name="Nature">
        <title>Complex archaea that bridge the gap between prokaryotes and eukaryotes.</title>
        <authorList>
            <person name="Spang A."/>
            <person name="Saw J.H."/>
            <person name="Jorgensen S.L."/>
            <person name="Zaremba-Niedzwiedzka K."/>
            <person name="Martijn J."/>
            <person name="Lind A.E."/>
            <person name="van Eijk R."/>
            <person name="Schleper C."/>
            <person name="Guy L."/>
            <person name="Ettema T.J."/>
        </authorList>
    </citation>
    <scope>NUCLEOTIDE SEQUENCE</scope>
</reference>
<gene>
    <name evidence="2" type="ORF">LCGC14_2352690</name>
</gene>
<protein>
    <recommendedName>
        <fullName evidence="1">Hint domain-containing protein</fullName>
    </recommendedName>
</protein>
<dbReference type="Gene3D" id="3.30.420.280">
    <property type="match status" value="1"/>
</dbReference>
<proteinExistence type="predicted"/>
<organism evidence="2">
    <name type="scientific">marine sediment metagenome</name>
    <dbReference type="NCBI Taxonomy" id="412755"/>
    <lineage>
        <taxon>unclassified sequences</taxon>
        <taxon>metagenomes</taxon>
        <taxon>ecological metagenomes</taxon>
    </lineage>
</organism>
<dbReference type="SUPFAM" id="SSF51294">
    <property type="entry name" value="Hedgehog/intein (Hint) domain"/>
    <property type="match status" value="1"/>
</dbReference>
<dbReference type="AlphaFoldDB" id="A0A0F9F3Q7"/>
<sequence>MWGKYGLGWLKTEIYDPWLNKTDPDIDIIQADSIENPSFPIEEYERMKATMPSWKFDLFHRGRYSRPAGMIYNAFDSATQIIPPFEIPNNWPRYVGHDFGPVHTVALWAAMNPATQELFIYREYVMGGLSTFEHVTNWIELSKGERIDTRYGGSSTEDGWRGDFTQAGWRIDKPLITSVEAGIQKVYGYEKLGKKKVFSTCQNYISEKQSYSRELDDMYNATDKIENKSIYHLMDCLVAGTLITTKEGLKPIENIKIGEKVLTRQGYFPVVDTIQKLAETVKATFSNGSALRGTPNHSVFVKGKGFIPLDTLRYNDIIEVWNETQLSTMGLNTIGIQKQRGGLTGFISGLVKGISTVLCGKMLMGRYLWGVLSTIKMATHHIMNCLTLSVREMGFICQTICRGNLPTLNILIGYDLLQRNGIALQKVGSGIGNTEKVFGMEGNQSLKYASNVGGNMRPLS</sequence>
<dbReference type="EMBL" id="LAZR01034281">
    <property type="protein sequence ID" value="KKL45732.1"/>
    <property type="molecule type" value="Genomic_DNA"/>
</dbReference>
<dbReference type="SMART" id="SM00306">
    <property type="entry name" value="HintN"/>
    <property type="match status" value="1"/>
</dbReference>
<dbReference type="InterPro" id="IPR003587">
    <property type="entry name" value="Hint_dom_N"/>
</dbReference>
<feature type="domain" description="Hint" evidence="1">
    <location>
        <begin position="234"/>
        <end position="322"/>
    </location>
</feature>
<dbReference type="PROSITE" id="PS50817">
    <property type="entry name" value="INTEIN_N_TER"/>
    <property type="match status" value="1"/>
</dbReference>
<comment type="caution">
    <text evidence="2">The sequence shown here is derived from an EMBL/GenBank/DDBJ whole genome shotgun (WGS) entry which is preliminary data.</text>
</comment>
<dbReference type="GO" id="GO:0016539">
    <property type="term" value="P:intein-mediated protein splicing"/>
    <property type="evidence" value="ECO:0007669"/>
    <property type="project" value="InterPro"/>
</dbReference>
<dbReference type="CDD" id="cd00081">
    <property type="entry name" value="Hint"/>
    <property type="match status" value="1"/>
</dbReference>
<feature type="non-terminal residue" evidence="2">
    <location>
        <position position="460"/>
    </location>
</feature>
<dbReference type="Gene3D" id="2.170.16.10">
    <property type="entry name" value="Hedgehog/Intein (Hint) domain"/>
    <property type="match status" value="1"/>
</dbReference>
<name>A0A0F9F3Q7_9ZZZZ</name>